<keyword evidence="10" id="KW-0739">Sodium transport</keyword>
<accession>A0A4Y2VBA8</accession>
<evidence type="ECO:0000256" key="9">
    <source>
        <dbReference type="ARBA" id="ARBA00023136"/>
    </source>
</evidence>
<comment type="subcellular location">
    <subcellularLocation>
        <location evidence="1">Cell membrane</location>
        <topology evidence="1">Multi-pass membrane protein</topology>
    </subcellularLocation>
</comment>
<evidence type="ECO:0000313" key="13">
    <source>
        <dbReference type="EMBL" id="GBO20990.1"/>
    </source>
</evidence>
<evidence type="ECO:0000256" key="4">
    <source>
        <dbReference type="ARBA" id="ARBA00022475"/>
    </source>
</evidence>
<dbReference type="Pfam" id="PF00474">
    <property type="entry name" value="SSF"/>
    <property type="match status" value="1"/>
</dbReference>
<evidence type="ECO:0000256" key="3">
    <source>
        <dbReference type="ARBA" id="ARBA00022448"/>
    </source>
</evidence>
<evidence type="ECO:0000256" key="10">
    <source>
        <dbReference type="ARBA" id="ARBA00023201"/>
    </source>
</evidence>
<gene>
    <name evidence="13" type="primary">Slc5a8_3</name>
    <name evidence="13" type="ORF">AVEN_123608_1</name>
</gene>
<dbReference type="InterPro" id="IPR001734">
    <property type="entry name" value="Na/solute_symporter"/>
</dbReference>
<feature type="transmembrane region" description="Helical" evidence="12">
    <location>
        <begin position="161"/>
        <end position="186"/>
    </location>
</feature>
<evidence type="ECO:0000256" key="12">
    <source>
        <dbReference type="SAM" id="Phobius"/>
    </source>
</evidence>
<evidence type="ECO:0000256" key="8">
    <source>
        <dbReference type="ARBA" id="ARBA00023065"/>
    </source>
</evidence>
<dbReference type="PANTHER" id="PTHR42985:SF40">
    <property type="entry name" value="LD47995P-RELATED"/>
    <property type="match status" value="1"/>
</dbReference>
<keyword evidence="9 12" id="KW-0472">Membrane</keyword>
<keyword evidence="6 12" id="KW-1133">Transmembrane helix</keyword>
<feature type="transmembrane region" description="Helical" evidence="12">
    <location>
        <begin position="28"/>
        <end position="54"/>
    </location>
</feature>
<reference evidence="13 14" key="1">
    <citation type="journal article" date="2019" name="Sci. Rep.">
        <title>Orb-weaving spider Araneus ventricosus genome elucidates the spidroin gene catalogue.</title>
        <authorList>
            <person name="Kono N."/>
            <person name="Nakamura H."/>
            <person name="Ohtoshi R."/>
            <person name="Moran D.A.P."/>
            <person name="Shinohara A."/>
            <person name="Yoshida Y."/>
            <person name="Fujiwara M."/>
            <person name="Mori M."/>
            <person name="Tomita M."/>
            <person name="Arakawa K."/>
        </authorList>
    </citation>
    <scope>NUCLEOTIDE SEQUENCE [LARGE SCALE GENOMIC DNA]</scope>
</reference>
<evidence type="ECO:0000256" key="11">
    <source>
        <dbReference type="RuleBase" id="RU362091"/>
    </source>
</evidence>
<evidence type="ECO:0000256" key="6">
    <source>
        <dbReference type="ARBA" id="ARBA00022989"/>
    </source>
</evidence>
<dbReference type="PANTHER" id="PTHR42985">
    <property type="entry name" value="SODIUM-COUPLED MONOCARBOXYLATE TRANSPORTER"/>
    <property type="match status" value="1"/>
</dbReference>
<sequence>MVFGFYGTGQVYVQRYLSLGRCKNAQSALLWSIIPVALCLILTTLIGIVLYAVFYLCDPILNTQTGLKKHDQLVPYFIISRFHSIPGLTGLCIAGIFSGALSTLSSTQNALAMSAVMDFIQPFFSGKLTEKCLLLIGKTLAILYGAIFIGLSLAMSKVDSMLASAMVSHALFEGPIVAIFLIGVLSRKATDKVIVTSLIIGVIITGWTGFNMLFSGYRSSPLPLEASGCLNSNASVIIASSLNTSCTAVKSCLIENVEKPHERYIVSTNDKNSKYSIYNIWVLHKP</sequence>
<dbReference type="OrthoDB" id="6430508at2759"/>
<dbReference type="Gene3D" id="1.20.1730.10">
    <property type="entry name" value="Sodium/glucose cotransporter"/>
    <property type="match status" value="1"/>
</dbReference>
<keyword evidence="5 12" id="KW-0812">Transmembrane</keyword>
<keyword evidence="14" id="KW-1185">Reference proteome</keyword>
<dbReference type="EMBL" id="BGPR01044260">
    <property type="protein sequence ID" value="GBO20990.1"/>
    <property type="molecule type" value="Genomic_DNA"/>
</dbReference>
<keyword evidence="7" id="KW-0915">Sodium</keyword>
<evidence type="ECO:0000256" key="5">
    <source>
        <dbReference type="ARBA" id="ARBA00022692"/>
    </source>
</evidence>
<feature type="transmembrane region" description="Helical" evidence="12">
    <location>
        <begin position="193"/>
        <end position="214"/>
    </location>
</feature>
<dbReference type="GO" id="GO:0005886">
    <property type="term" value="C:plasma membrane"/>
    <property type="evidence" value="ECO:0007669"/>
    <property type="project" value="UniProtKB-SubCell"/>
</dbReference>
<dbReference type="PROSITE" id="PS50283">
    <property type="entry name" value="NA_SOLUT_SYMP_3"/>
    <property type="match status" value="1"/>
</dbReference>
<keyword evidence="3" id="KW-0813">Transport</keyword>
<organism evidence="13 14">
    <name type="scientific">Araneus ventricosus</name>
    <name type="common">Orbweaver spider</name>
    <name type="synonym">Epeira ventricosa</name>
    <dbReference type="NCBI Taxonomy" id="182803"/>
    <lineage>
        <taxon>Eukaryota</taxon>
        <taxon>Metazoa</taxon>
        <taxon>Ecdysozoa</taxon>
        <taxon>Arthropoda</taxon>
        <taxon>Chelicerata</taxon>
        <taxon>Arachnida</taxon>
        <taxon>Araneae</taxon>
        <taxon>Araneomorphae</taxon>
        <taxon>Entelegynae</taxon>
        <taxon>Araneoidea</taxon>
        <taxon>Araneidae</taxon>
        <taxon>Araneus</taxon>
    </lineage>
</organism>
<dbReference type="AlphaFoldDB" id="A0A4Y2VBA8"/>
<dbReference type="InterPro" id="IPR038377">
    <property type="entry name" value="Na/Glc_symporter_sf"/>
</dbReference>
<comment type="caution">
    <text evidence="13">The sequence shown here is derived from an EMBL/GenBank/DDBJ whole genome shotgun (WGS) entry which is preliminary data.</text>
</comment>
<comment type="similarity">
    <text evidence="2 11">Belongs to the sodium:solute symporter (SSF) (TC 2.A.21) family.</text>
</comment>
<protein>
    <submittedName>
        <fullName evidence="13">Sodium-coupled monocarboxylate transporter 1</fullName>
    </submittedName>
</protein>
<feature type="transmembrane region" description="Helical" evidence="12">
    <location>
        <begin position="132"/>
        <end position="155"/>
    </location>
</feature>
<dbReference type="GO" id="GO:0015293">
    <property type="term" value="F:symporter activity"/>
    <property type="evidence" value="ECO:0007669"/>
    <property type="project" value="TreeGrafter"/>
</dbReference>
<dbReference type="InterPro" id="IPR051163">
    <property type="entry name" value="Sodium:Solute_Symporter_SSF"/>
</dbReference>
<evidence type="ECO:0000256" key="1">
    <source>
        <dbReference type="ARBA" id="ARBA00004651"/>
    </source>
</evidence>
<keyword evidence="4" id="KW-1003">Cell membrane</keyword>
<proteinExistence type="inferred from homology"/>
<evidence type="ECO:0000313" key="14">
    <source>
        <dbReference type="Proteomes" id="UP000499080"/>
    </source>
</evidence>
<evidence type="ECO:0000256" key="2">
    <source>
        <dbReference type="ARBA" id="ARBA00006434"/>
    </source>
</evidence>
<dbReference type="Proteomes" id="UP000499080">
    <property type="component" value="Unassembled WGS sequence"/>
</dbReference>
<keyword evidence="8" id="KW-0406">Ion transport</keyword>
<dbReference type="GO" id="GO:0006814">
    <property type="term" value="P:sodium ion transport"/>
    <property type="evidence" value="ECO:0007669"/>
    <property type="project" value="UniProtKB-KW"/>
</dbReference>
<evidence type="ECO:0000256" key="7">
    <source>
        <dbReference type="ARBA" id="ARBA00023053"/>
    </source>
</evidence>
<name>A0A4Y2VBA8_ARAVE</name>